<keyword evidence="11" id="KW-0408">Iron</keyword>
<evidence type="ECO:0000256" key="12">
    <source>
        <dbReference type="ARBA" id="ARBA00023012"/>
    </source>
</evidence>
<dbReference type="OrthoDB" id="1301080at2"/>
<dbReference type="GO" id="GO:0051539">
    <property type="term" value="F:4 iron, 4 sulfur cluster binding"/>
    <property type="evidence" value="ECO:0007669"/>
    <property type="project" value="UniProtKB-KW"/>
</dbReference>
<dbReference type="InterPro" id="IPR011712">
    <property type="entry name" value="Sig_transdc_His_kin_sub3_dim/P"/>
</dbReference>
<comment type="cofactor">
    <cofactor evidence="2">
        <name>[4Fe-4S] cluster</name>
        <dbReference type="ChEBI" id="CHEBI:49883"/>
    </cofactor>
</comment>
<dbReference type="Pfam" id="PF07730">
    <property type="entry name" value="HisKA_3"/>
    <property type="match status" value="1"/>
</dbReference>
<dbReference type="PANTHER" id="PTHR24421">
    <property type="entry name" value="NITRATE/NITRITE SENSOR PROTEIN NARX-RELATED"/>
    <property type="match status" value="1"/>
</dbReference>
<proteinExistence type="predicted"/>
<dbReference type="InterPro" id="IPR003594">
    <property type="entry name" value="HATPase_dom"/>
</dbReference>
<feature type="transmembrane region" description="Helical" evidence="16">
    <location>
        <begin position="381"/>
        <end position="402"/>
    </location>
</feature>
<evidence type="ECO:0000313" key="18">
    <source>
        <dbReference type="EMBL" id="PYF73007.1"/>
    </source>
</evidence>
<sequence length="637" mass="72149">MTIGQVKKMYKKNSIASAKPALQQSVFIAINQTLKPLSCFFLAVFFCLCSHFVQGQTGRIEQELHGLPFIKDSVGLINSLNRLGTLYRSRNLDSCFYYGIKAKRMATSLNYQKGQTDADQLIAYTFFKKGLYAESLDLLGKVLPHYQKSGDAEQVIRVYLDMVEVLNKGISERTKIISLLQKAMQIGKKLKKDSIMSEVYMSYCNRNADLPADSINYYLSKSAEIANRYKDERMLIFTRLWQARLLILNGQKSKALPLVRQLIADCRAIGNSNLEINALFLMTGIYETQRKKALDYFYQAHQVALKSGDRSLEIYILNNALEVANQLGDKNEIIKVHLELEMAMSIDWEKSRKFISDYVKYNAIQDDNKLLSKKNARGTTWLVLISIAAVVLLLSVYLMMLYRSRKAKEQIEVLNNVANMQIIAMEEAKHQAVREEQQRLGQDLHDGLSSSIASIRHQLEIILMDIDDTALKNKLGILQIETEKAYKAARNKSHEWFSTADEQLEQSFENQIKLLTDNSLPNSRYHKTIHIDDNSLVNVGTDTRIALLRIIQEAITNIIKHAKAKNVGVLIYEEEDDLLLTINDDGIGLDEKTSGNGKSAMGLQSIRRRVQSLNGKTNIHSDTKGTEITISIPLASA</sequence>
<dbReference type="GO" id="GO:0046872">
    <property type="term" value="F:metal ion binding"/>
    <property type="evidence" value="ECO:0007669"/>
    <property type="project" value="UniProtKB-KW"/>
</dbReference>
<dbReference type="InterPro" id="IPR005467">
    <property type="entry name" value="His_kinase_dom"/>
</dbReference>
<evidence type="ECO:0000256" key="11">
    <source>
        <dbReference type="ARBA" id="ARBA00023004"/>
    </source>
</evidence>
<evidence type="ECO:0000256" key="8">
    <source>
        <dbReference type="ARBA" id="ARBA00022679"/>
    </source>
</evidence>
<evidence type="ECO:0000256" key="6">
    <source>
        <dbReference type="ARBA" id="ARBA00022485"/>
    </source>
</evidence>
<dbReference type="SUPFAM" id="SSF55874">
    <property type="entry name" value="ATPase domain of HSP90 chaperone/DNA topoisomerase II/histidine kinase"/>
    <property type="match status" value="1"/>
</dbReference>
<keyword evidence="7" id="KW-0963">Cytoplasm</keyword>
<dbReference type="EMBL" id="QKLU01000005">
    <property type="protein sequence ID" value="PYF73007.1"/>
    <property type="molecule type" value="Genomic_DNA"/>
</dbReference>
<keyword evidence="12" id="KW-0902">Two-component regulatory system</keyword>
<comment type="caution">
    <text evidence="18">The sequence shown here is derived from an EMBL/GenBank/DDBJ whole genome shotgun (WGS) entry which is preliminary data.</text>
</comment>
<dbReference type="Gene3D" id="3.30.565.10">
    <property type="entry name" value="Histidine kinase-like ATPase, C-terminal domain"/>
    <property type="match status" value="1"/>
</dbReference>
<dbReference type="InterPro" id="IPR004358">
    <property type="entry name" value="Sig_transdc_His_kin-like_C"/>
</dbReference>
<comment type="catalytic activity">
    <reaction evidence="1">
        <text>ATP + protein L-histidine = ADP + protein N-phospho-L-histidine.</text>
        <dbReference type="EC" id="2.7.13.3"/>
    </reaction>
</comment>
<dbReference type="Pfam" id="PF02518">
    <property type="entry name" value="HATPase_c"/>
    <property type="match status" value="1"/>
</dbReference>
<comment type="function">
    <text evidence="14">Member of the two-component regulatory system NreB/NreC involved in the control of dissimilatory nitrate/nitrite reduction in response to oxygen. NreB functions as a direct oxygen sensor histidine kinase which is autophosphorylated, in the absence of oxygen, probably at the conserved histidine residue, and transfers its phosphate group probably to a conserved aspartate residue of NreC. NreB/NreC activates the expression of the nitrate (narGHJI) and nitrite (nir) reductase operons, as well as the putative nitrate transporter gene narT.</text>
</comment>
<evidence type="ECO:0000256" key="14">
    <source>
        <dbReference type="ARBA" id="ARBA00024827"/>
    </source>
</evidence>
<keyword evidence="8" id="KW-0808">Transferase</keyword>
<dbReference type="Gene3D" id="1.25.40.10">
    <property type="entry name" value="Tetratricopeptide repeat domain"/>
    <property type="match status" value="2"/>
</dbReference>
<evidence type="ECO:0000256" key="4">
    <source>
        <dbReference type="ARBA" id="ARBA00012438"/>
    </source>
</evidence>
<dbReference type="CDD" id="cd16917">
    <property type="entry name" value="HATPase_UhpB-NarQ-NarX-like"/>
    <property type="match status" value="1"/>
</dbReference>
<gene>
    <name evidence="18" type="ORF">B0O44_105382</name>
</gene>
<keyword evidence="13" id="KW-0411">Iron-sulfur</keyword>
<dbReference type="InterPro" id="IPR050482">
    <property type="entry name" value="Sensor_HK_TwoCompSys"/>
</dbReference>
<evidence type="ECO:0000256" key="16">
    <source>
        <dbReference type="SAM" id="Phobius"/>
    </source>
</evidence>
<protein>
    <recommendedName>
        <fullName evidence="5">Oxygen sensor histidine kinase NreB</fullName>
        <ecNumber evidence="4">2.7.13.3</ecNumber>
    </recommendedName>
    <alternativeName>
        <fullName evidence="15">Nitrogen regulation protein B</fullName>
    </alternativeName>
</protein>
<evidence type="ECO:0000313" key="19">
    <source>
        <dbReference type="Proteomes" id="UP000248198"/>
    </source>
</evidence>
<dbReference type="Gene3D" id="1.20.5.1930">
    <property type="match status" value="1"/>
</dbReference>
<evidence type="ECO:0000256" key="9">
    <source>
        <dbReference type="ARBA" id="ARBA00022723"/>
    </source>
</evidence>
<dbReference type="GO" id="GO:0005737">
    <property type="term" value="C:cytoplasm"/>
    <property type="evidence" value="ECO:0007669"/>
    <property type="project" value="UniProtKB-SubCell"/>
</dbReference>
<dbReference type="PRINTS" id="PR00344">
    <property type="entry name" value="BCTRLSENSOR"/>
</dbReference>
<keyword evidence="9" id="KW-0479">Metal-binding</keyword>
<name>A0A318UFU1_9SPHI</name>
<reference evidence="18 19" key="1">
    <citation type="submission" date="2018-06" db="EMBL/GenBank/DDBJ databases">
        <title>Genomic Encyclopedia of Archaeal and Bacterial Type Strains, Phase II (KMG-II): from individual species to whole genera.</title>
        <authorList>
            <person name="Goeker M."/>
        </authorList>
    </citation>
    <scope>NUCLEOTIDE SEQUENCE [LARGE SCALE GENOMIC DNA]</scope>
    <source>
        <strain evidence="18 19">DSM 27372</strain>
    </source>
</reference>
<keyword evidence="6" id="KW-0004">4Fe-4S</keyword>
<organism evidence="18 19">
    <name type="scientific">Pedobacter nutrimenti</name>
    <dbReference type="NCBI Taxonomy" id="1241337"/>
    <lineage>
        <taxon>Bacteria</taxon>
        <taxon>Pseudomonadati</taxon>
        <taxon>Bacteroidota</taxon>
        <taxon>Sphingobacteriia</taxon>
        <taxon>Sphingobacteriales</taxon>
        <taxon>Sphingobacteriaceae</taxon>
        <taxon>Pedobacter</taxon>
    </lineage>
</organism>
<dbReference type="GO" id="GO:0000155">
    <property type="term" value="F:phosphorelay sensor kinase activity"/>
    <property type="evidence" value="ECO:0007669"/>
    <property type="project" value="InterPro"/>
</dbReference>
<evidence type="ECO:0000256" key="7">
    <source>
        <dbReference type="ARBA" id="ARBA00022490"/>
    </source>
</evidence>
<evidence type="ECO:0000256" key="10">
    <source>
        <dbReference type="ARBA" id="ARBA00022777"/>
    </source>
</evidence>
<dbReference type="SUPFAM" id="SSF48452">
    <property type="entry name" value="TPR-like"/>
    <property type="match status" value="1"/>
</dbReference>
<dbReference type="InterPro" id="IPR036890">
    <property type="entry name" value="HATPase_C_sf"/>
</dbReference>
<keyword evidence="16" id="KW-1133">Transmembrane helix</keyword>
<dbReference type="SMART" id="SM00387">
    <property type="entry name" value="HATPase_c"/>
    <property type="match status" value="1"/>
</dbReference>
<keyword evidence="19" id="KW-1185">Reference proteome</keyword>
<evidence type="ECO:0000256" key="15">
    <source>
        <dbReference type="ARBA" id="ARBA00030800"/>
    </source>
</evidence>
<keyword evidence="10 18" id="KW-0418">Kinase</keyword>
<evidence type="ECO:0000256" key="13">
    <source>
        <dbReference type="ARBA" id="ARBA00023014"/>
    </source>
</evidence>
<dbReference type="InterPro" id="IPR011990">
    <property type="entry name" value="TPR-like_helical_dom_sf"/>
</dbReference>
<dbReference type="GO" id="GO:0016020">
    <property type="term" value="C:membrane"/>
    <property type="evidence" value="ECO:0007669"/>
    <property type="project" value="InterPro"/>
</dbReference>
<dbReference type="AlphaFoldDB" id="A0A318UFU1"/>
<feature type="domain" description="Histidine kinase" evidence="17">
    <location>
        <begin position="547"/>
        <end position="636"/>
    </location>
</feature>
<evidence type="ECO:0000256" key="3">
    <source>
        <dbReference type="ARBA" id="ARBA00004496"/>
    </source>
</evidence>
<keyword evidence="16" id="KW-0812">Transmembrane</keyword>
<dbReference type="Proteomes" id="UP000248198">
    <property type="component" value="Unassembled WGS sequence"/>
</dbReference>
<evidence type="ECO:0000256" key="1">
    <source>
        <dbReference type="ARBA" id="ARBA00000085"/>
    </source>
</evidence>
<dbReference type="EC" id="2.7.13.3" evidence="4"/>
<dbReference type="PROSITE" id="PS50109">
    <property type="entry name" value="HIS_KIN"/>
    <property type="match status" value="1"/>
</dbReference>
<evidence type="ECO:0000256" key="2">
    <source>
        <dbReference type="ARBA" id="ARBA00001966"/>
    </source>
</evidence>
<evidence type="ECO:0000259" key="17">
    <source>
        <dbReference type="PROSITE" id="PS50109"/>
    </source>
</evidence>
<accession>A0A318UFU1</accession>
<keyword evidence="16" id="KW-0472">Membrane</keyword>
<evidence type="ECO:0000256" key="5">
    <source>
        <dbReference type="ARBA" id="ARBA00017322"/>
    </source>
</evidence>
<dbReference type="GO" id="GO:0046983">
    <property type="term" value="F:protein dimerization activity"/>
    <property type="evidence" value="ECO:0007669"/>
    <property type="project" value="InterPro"/>
</dbReference>
<comment type="subcellular location">
    <subcellularLocation>
        <location evidence="3">Cytoplasm</location>
    </subcellularLocation>
</comment>